<dbReference type="Gene3D" id="3.30.70.1630">
    <property type="match status" value="1"/>
</dbReference>
<dbReference type="SUPFAM" id="SSF103025">
    <property type="entry name" value="Folate-binding domain"/>
    <property type="match status" value="1"/>
</dbReference>
<gene>
    <name evidence="1" type="ORF">PTE30175_00692</name>
</gene>
<dbReference type="EMBL" id="CABPRZ010000002">
    <property type="protein sequence ID" value="VVD73467.1"/>
    <property type="molecule type" value="Genomic_DNA"/>
</dbReference>
<reference evidence="1 2" key="1">
    <citation type="submission" date="2019-08" db="EMBL/GenBank/DDBJ databases">
        <authorList>
            <person name="Peeters C."/>
        </authorList>
    </citation>
    <scope>NUCLEOTIDE SEQUENCE [LARGE SCALE GENOMIC DNA]</scope>
    <source>
        <strain evidence="1 2">LMG 30175</strain>
    </source>
</reference>
<sequence length="355" mass="37654">MNSHWRELLSSLPAATPATPAEQFAALQTGSFASVLADAGLITVSGADAADFLHNQLTSDIERLPADMARLAGYCSAKGRLLATFLAWRNPVQDDTQISLVCAADVQSAVQKRLSMFVLRARAKLTDGTAERMLIAVGGPAATHVLAQHFAALPTVPLAVVHDAGGSLVRLPDAGDARTLPRYLWSVPADAAAAAWQALLAAPGLVAVQPELAHWLDVRSGVPSIVAATQEQFVPQMINWEVLGGVNFRKGCYPGQEVVARSQYRGVIKRRLFLAHLDGGQPAPGRELFEAADPGQPCGLIVNTAPAPQGGWDCLVELKLTAHEADAVHLGTAEGPRLQFAELPYVLFDPTETTS</sequence>
<dbReference type="OrthoDB" id="9796287at2"/>
<evidence type="ECO:0000313" key="2">
    <source>
        <dbReference type="Proteomes" id="UP000414233"/>
    </source>
</evidence>
<dbReference type="Gene3D" id="2.40.30.160">
    <property type="match status" value="1"/>
</dbReference>
<accession>A0A5E4SCW5</accession>
<protein>
    <submittedName>
        <fullName evidence="1">Folate-binding protein</fullName>
    </submittedName>
</protein>
<dbReference type="NCBIfam" id="TIGR03317">
    <property type="entry name" value="ygfZ_signature"/>
    <property type="match status" value="1"/>
</dbReference>
<dbReference type="GO" id="GO:0016226">
    <property type="term" value="P:iron-sulfur cluster assembly"/>
    <property type="evidence" value="ECO:0007669"/>
    <property type="project" value="TreeGrafter"/>
</dbReference>
<dbReference type="Proteomes" id="UP000414233">
    <property type="component" value="Unassembled WGS sequence"/>
</dbReference>
<keyword evidence="2" id="KW-1185">Reference proteome</keyword>
<dbReference type="Gene3D" id="3.30.70.1400">
    <property type="entry name" value="Aminomethyltransferase beta-barrel domains"/>
    <property type="match status" value="1"/>
</dbReference>
<dbReference type="AlphaFoldDB" id="A0A5E4SCW5"/>
<proteinExistence type="predicted"/>
<dbReference type="PANTHER" id="PTHR22602">
    <property type="entry name" value="TRANSFERASE CAF17, MITOCHONDRIAL-RELATED"/>
    <property type="match status" value="1"/>
</dbReference>
<dbReference type="PANTHER" id="PTHR22602:SF0">
    <property type="entry name" value="TRANSFERASE CAF17, MITOCHONDRIAL-RELATED"/>
    <property type="match status" value="1"/>
</dbReference>
<name>A0A5E4SCW5_9BURK</name>
<evidence type="ECO:0000313" key="1">
    <source>
        <dbReference type="EMBL" id="VVD73467.1"/>
    </source>
</evidence>
<dbReference type="RefSeq" id="WP_150695638.1">
    <property type="nucleotide sequence ID" value="NZ_CABPRZ010000002.1"/>
</dbReference>
<dbReference type="InterPro" id="IPR017703">
    <property type="entry name" value="YgfZ/GCV_T_CS"/>
</dbReference>
<dbReference type="InterPro" id="IPR045179">
    <property type="entry name" value="YgfZ/GcvT"/>
</dbReference>
<organism evidence="1 2">
    <name type="scientific">Pandoraea terrae</name>
    <dbReference type="NCBI Taxonomy" id="1537710"/>
    <lineage>
        <taxon>Bacteria</taxon>
        <taxon>Pseudomonadati</taxon>
        <taxon>Pseudomonadota</taxon>
        <taxon>Betaproteobacteria</taxon>
        <taxon>Burkholderiales</taxon>
        <taxon>Burkholderiaceae</taxon>
        <taxon>Pandoraea</taxon>
    </lineage>
</organism>